<feature type="repeat" description="PPR" evidence="2">
    <location>
        <begin position="248"/>
        <end position="282"/>
    </location>
</feature>
<comment type="caution">
    <text evidence="5">The sequence shown here is derived from an EMBL/GenBank/DDBJ whole genome shotgun (WGS) entry which is preliminary data.</text>
</comment>
<dbReference type="InterPro" id="IPR002885">
    <property type="entry name" value="PPR_rpt"/>
</dbReference>
<evidence type="ECO:0000256" key="1">
    <source>
        <dbReference type="ARBA" id="ARBA00022737"/>
    </source>
</evidence>
<dbReference type="InterPro" id="IPR032867">
    <property type="entry name" value="DYW_dom"/>
</dbReference>
<feature type="repeat" description="PPR" evidence="2">
    <location>
        <begin position="77"/>
        <end position="111"/>
    </location>
</feature>
<dbReference type="Gene3D" id="1.25.40.10">
    <property type="entry name" value="Tetratricopeptide repeat domain"/>
    <property type="match status" value="4"/>
</dbReference>
<dbReference type="Pfam" id="PF14432">
    <property type="entry name" value="DYW_deaminase"/>
    <property type="match status" value="1"/>
</dbReference>
<dbReference type="NCBIfam" id="TIGR00756">
    <property type="entry name" value="PPR"/>
    <property type="match status" value="5"/>
</dbReference>
<dbReference type="Proteomes" id="UP001419268">
    <property type="component" value="Unassembled WGS sequence"/>
</dbReference>
<evidence type="ECO:0000259" key="4">
    <source>
        <dbReference type="Pfam" id="PF14432"/>
    </source>
</evidence>
<dbReference type="Pfam" id="PF01535">
    <property type="entry name" value="PPR"/>
    <property type="match status" value="5"/>
</dbReference>
<dbReference type="GO" id="GO:0009451">
    <property type="term" value="P:RNA modification"/>
    <property type="evidence" value="ECO:0007669"/>
    <property type="project" value="InterPro"/>
</dbReference>
<feature type="domain" description="DYW" evidence="4">
    <location>
        <begin position="714"/>
        <end position="789"/>
    </location>
</feature>
<dbReference type="FunFam" id="1.25.40.10:FF:000396">
    <property type="entry name" value="Pentatricopeptide repeat-containing protein At2g36730"/>
    <property type="match status" value="1"/>
</dbReference>
<feature type="repeat" description="PPR" evidence="2">
    <location>
        <begin position="147"/>
        <end position="181"/>
    </location>
</feature>
<reference evidence="5 6" key="1">
    <citation type="submission" date="2024-01" db="EMBL/GenBank/DDBJ databases">
        <title>Genome assemblies of Stephania.</title>
        <authorList>
            <person name="Yang L."/>
        </authorList>
    </citation>
    <scope>NUCLEOTIDE SEQUENCE [LARGE SCALE GENOMIC DNA]</scope>
    <source>
        <strain evidence="5">JXDWG</strain>
        <tissue evidence="5">Leaf</tissue>
    </source>
</reference>
<keyword evidence="6" id="KW-1185">Reference proteome</keyword>
<evidence type="ECO:0000256" key="2">
    <source>
        <dbReference type="PROSITE-ProRule" id="PRU00708"/>
    </source>
</evidence>
<accession>A0AAP0ICK9</accession>
<name>A0AAP0ICK9_9MAGN</name>
<dbReference type="Pfam" id="PF13041">
    <property type="entry name" value="PPR_2"/>
    <property type="match status" value="3"/>
</dbReference>
<dbReference type="InterPro" id="IPR011990">
    <property type="entry name" value="TPR-like_helical_dom_sf"/>
</dbReference>
<feature type="repeat" description="PPR" evidence="2">
    <location>
        <begin position="482"/>
        <end position="516"/>
    </location>
</feature>
<dbReference type="GO" id="GO:0099402">
    <property type="term" value="P:plant organ development"/>
    <property type="evidence" value="ECO:0007669"/>
    <property type="project" value="UniProtKB-ARBA"/>
</dbReference>
<dbReference type="InterPro" id="IPR046960">
    <property type="entry name" value="PPR_At4g14850-like_plant"/>
</dbReference>
<dbReference type="Pfam" id="PF20431">
    <property type="entry name" value="E_motif"/>
    <property type="match status" value="1"/>
</dbReference>
<dbReference type="InterPro" id="IPR046848">
    <property type="entry name" value="E_motif"/>
</dbReference>
<dbReference type="GO" id="GO:0008270">
    <property type="term" value="F:zinc ion binding"/>
    <property type="evidence" value="ECO:0007669"/>
    <property type="project" value="InterPro"/>
</dbReference>
<dbReference type="GO" id="GO:0003723">
    <property type="term" value="F:RNA binding"/>
    <property type="evidence" value="ECO:0007669"/>
    <property type="project" value="InterPro"/>
</dbReference>
<organism evidence="5 6">
    <name type="scientific">Stephania cephalantha</name>
    <dbReference type="NCBI Taxonomy" id="152367"/>
    <lineage>
        <taxon>Eukaryota</taxon>
        <taxon>Viridiplantae</taxon>
        <taxon>Streptophyta</taxon>
        <taxon>Embryophyta</taxon>
        <taxon>Tracheophyta</taxon>
        <taxon>Spermatophyta</taxon>
        <taxon>Magnoliopsida</taxon>
        <taxon>Ranunculales</taxon>
        <taxon>Menispermaceae</taxon>
        <taxon>Menispermoideae</taxon>
        <taxon>Cissampelideae</taxon>
        <taxon>Stephania</taxon>
    </lineage>
</organism>
<dbReference type="AlphaFoldDB" id="A0AAP0ICK9"/>
<proteinExistence type="predicted"/>
<feature type="repeat" description="PPR" evidence="2">
    <location>
        <begin position="381"/>
        <end position="415"/>
    </location>
</feature>
<dbReference type="FunFam" id="1.25.40.10:FF:000158">
    <property type="entry name" value="pentatricopeptide repeat-containing protein At2g33680"/>
    <property type="match status" value="1"/>
</dbReference>
<dbReference type="PROSITE" id="PS51375">
    <property type="entry name" value="PPR"/>
    <property type="match status" value="6"/>
</dbReference>
<evidence type="ECO:0000313" key="5">
    <source>
        <dbReference type="EMBL" id="KAK9112607.1"/>
    </source>
</evidence>
<sequence length="789" mass="88861">MATTHLSWTLYRPSHSHPSDRHPQRIPRRHQRNPITRAVSKPLTPTDLSMTRTLCAHINSGRLDDALQVFDKMSQPDTFAWNVIIRGFTNAGLYEEAIEFYQKMESFGVKADNFTYPLVIKCCAESGEMWEGMRVHSKAIKTRLCSDVYTGNALIAMYGKLGSVECSEKVFDEMPVRDLVSWNSMISVCVAAGDGRGSLSLFREMWAERGESDRLGIVGALAGCSLLNCRKLGKEIHCHVVRFGFESDVMVQTSLINVYGKCRNVDFAERLFNRMLNRSVAAWNAMIGGYVLNEKTVEAFDCWRKMREVDNLDPVVVTMVNLVPACSQLKDLLLGKSIHGAAIRKGFLPHMILETALVDMYGKCGKWGLAESIFVRMVDRSVTTWNAMLAAYVQNGCHWKALNMFCDLFYQSLRPDAFTISIILPSYAEVASLREGKQVHSFITKSDYGFNTCISNAIVYMYAKCGDIKTARRVFDGIQSKDVVSWNTIIMGYALHGCGRIAIDLFLAMQEEGIKPNASTFFSLLSSCSISGTIEEGWRYFNSMKQEYGIDPGIEHYSCMVDLLGRTGNLYQVKNFIWKMPLVPAAKIWGSLLRASRNNGNIEFAELAAEQIFSLGHDNTGCYVLLSNMYAESGRWDDVERIRCQMQNEGLRKVFKRSRVELSSRTCSFVNGDTSHIETSMIYDVLDIIYAQIGESIYNPSESEFIPIDMLKKRASLPSTHSVRLALCLGLISSSVGTSIHIRKNARICESCHHVLKKTSLVTKREIIVGDSKIFHHFKDGKCCCGDYW</sequence>
<dbReference type="FunFam" id="1.25.40.10:FF:000344">
    <property type="entry name" value="Pentatricopeptide repeat-containing protein"/>
    <property type="match status" value="1"/>
</dbReference>
<dbReference type="PANTHER" id="PTHR47926">
    <property type="entry name" value="PENTATRICOPEPTIDE REPEAT-CONTAINING PROTEIN"/>
    <property type="match status" value="1"/>
</dbReference>
<feature type="repeat" description="PPR" evidence="2">
    <location>
        <begin position="619"/>
        <end position="653"/>
    </location>
</feature>
<gene>
    <name evidence="5" type="ORF">Scep_020126</name>
</gene>
<protein>
    <recommendedName>
        <fullName evidence="4">DYW domain-containing protein</fullName>
    </recommendedName>
</protein>
<dbReference type="PANTHER" id="PTHR47926:SF452">
    <property type="entry name" value="PENTATRICOPEPTIDE REPEAT-CONTAINING PROTEIN"/>
    <property type="match status" value="1"/>
</dbReference>
<feature type="region of interest" description="Disordered" evidence="3">
    <location>
        <begin position="11"/>
        <end position="42"/>
    </location>
</feature>
<evidence type="ECO:0000313" key="6">
    <source>
        <dbReference type="Proteomes" id="UP001419268"/>
    </source>
</evidence>
<dbReference type="EMBL" id="JBBNAG010000008">
    <property type="protein sequence ID" value="KAK9112607.1"/>
    <property type="molecule type" value="Genomic_DNA"/>
</dbReference>
<keyword evidence="1" id="KW-0677">Repeat</keyword>
<evidence type="ECO:0000256" key="3">
    <source>
        <dbReference type="SAM" id="MobiDB-lite"/>
    </source>
</evidence>